<organism evidence="1 2">
    <name type="scientific">Brassica cretica</name>
    <name type="common">Mustard</name>
    <dbReference type="NCBI Taxonomy" id="69181"/>
    <lineage>
        <taxon>Eukaryota</taxon>
        <taxon>Viridiplantae</taxon>
        <taxon>Streptophyta</taxon>
        <taxon>Embryophyta</taxon>
        <taxon>Tracheophyta</taxon>
        <taxon>Spermatophyta</taxon>
        <taxon>Magnoliopsida</taxon>
        <taxon>eudicotyledons</taxon>
        <taxon>Gunneridae</taxon>
        <taxon>Pentapetalae</taxon>
        <taxon>rosids</taxon>
        <taxon>malvids</taxon>
        <taxon>Brassicales</taxon>
        <taxon>Brassicaceae</taxon>
        <taxon>Brassiceae</taxon>
        <taxon>Brassica</taxon>
    </lineage>
</organism>
<evidence type="ECO:0000313" key="1">
    <source>
        <dbReference type="EMBL" id="KAF3513163.1"/>
    </source>
</evidence>
<accession>A0A8S9PK22</accession>
<comment type="caution">
    <text evidence="1">The sequence shown here is derived from an EMBL/GenBank/DDBJ whole genome shotgun (WGS) entry which is preliminary data.</text>
</comment>
<evidence type="ECO:0000313" key="2">
    <source>
        <dbReference type="Proteomes" id="UP000712600"/>
    </source>
</evidence>
<proteinExistence type="predicted"/>
<gene>
    <name evidence="1" type="ORF">F2Q69_00004442</name>
</gene>
<protein>
    <submittedName>
        <fullName evidence="1">Uncharacterized protein</fullName>
    </submittedName>
</protein>
<sequence length="196" mass="21381">MTGYRKRKPDDALSLNSEAKRLRNSSKVTDFSQPFAVSNMLEALDGGKFGSVTKELEEVANLRMELVKRCVWLYPSLAHTVFGADDGQELMSLENQLALDSVIDLDGGDDDASKKALCVVPSTEIVILDSDDDEDDVASEKPKYPFQSSLVQHQKSQGDVLPVTPQFAFEEVVLGKGKEMSCAITALVVSSIKGHV</sequence>
<name>A0A8S9PK22_BRACR</name>
<dbReference type="Proteomes" id="UP000712600">
    <property type="component" value="Unassembled WGS sequence"/>
</dbReference>
<dbReference type="AlphaFoldDB" id="A0A8S9PK22"/>
<reference evidence="1" key="1">
    <citation type="submission" date="2019-12" db="EMBL/GenBank/DDBJ databases">
        <title>Genome sequencing and annotation of Brassica cretica.</title>
        <authorList>
            <person name="Studholme D.J."/>
            <person name="Sarris P."/>
        </authorList>
    </citation>
    <scope>NUCLEOTIDE SEQUENCE</scope>
    <source>
        <strain evidence="1">PFS-109/04</strain>
        <tissue evidence="1">Leaf</tissue>
    </source>
</reference>
<dbReference type="EMBL" id="QGKX02001521">
    <property type="protein sequence ID" value="KAF3513163.1"/>
    <property type="molecule type" value="Genomic_DNA"/>
</dbReference>